<keyword evidence="2" id="KW-1185">Reference proteome</keyword>
<proteinExistence type="predicted"/>
<dbReference type="EMBL" id="WOCE01000022">
    <property type="protein sequence ID" value="KAE9588799.1"/>
    <property type="molecule type" value="Genomic_DNA"/>
</dbReference>
<protein>
    <submittedName>
        <fullName evidence="1">Uncharacterized protein</fullName>
    </submittedName>
</protein>
<name>A0A6A4NN21_LUPAL</name>
<organism evidence="1 2">
    <name type="scientific">Lupinus albus</name>
    <name type="common">White lupine</name>
    <name type="synonym">Lupinus termis</name>
    <dbReference type="NCBI Taxonomy" id="3870"/>
    <lineage>
        <taxon>Eukaryota</taxon>
        <taxon>Viridiplantae</taxon>
        <taxon>Streptophyta</taxon>
        <taxon>Embryophyta</taxon>
        <taxon>Tracheophyta</taxon>
        <taxon>Spermatophyta</taxon>
        <taxon>Magnoliopsida</taxon>
        <taxon>eudicotyledons</taxon>
        <taxon>Gunneridae</taxon>
        <taxon>Pentapetalae</taxon>
        <taxon>rosids</taxon>
        <taxon>fabids</taxon>
        <taxon>Fabales</taxon>
        <taxon>Fabaceae</taxon>
        <taxon>Papilionoideae</taxon>
        <taxon>50 kb inversion clade</taxon>
        <taxon>genistoids sensu lato</taxon>
        <taxon>core genistoids</taxon>
        <taxon>Genisteae</taxon>
        <taxon>Lupinus</taxon>
    </lineage>
</organism>
<accession>A0A6A4NN21</accession>
<evidence type="ECO:0000313" key="2">
    <source>
        <dbReference type="Proteomes" id="UP000447434"/>
    </source>
</evidence>
<comment type="caution">
    <text evidence="1">The sequence shown here is derived from an EMBL/GenBank/DDBJ whole genome shotgun (WGS) entry which is preliminary data.</text>
</comment>
<evidence type="ECO:0000313" key="1">
    <source>
        <dbReference type="EMBL" id="KAE9588799.1"/>
    </source>
</evidence>
<sequence>MLIFGDENSFKRGRIVTPRILVFKIIVTVLEASLERELSRLGEKWQFWAVDIV</sequence>
<dbReference type="Proteomes" id="UP000447434">
    <property type="component" value="Chromosome 22"/>
</dbReference>
<dbReference type="AlphaFoldDB" id="A0A6A4NN21"/>
<reference evidence="2" key="1">
    <citation type="journal article" date="2020" name="Nat. Commun.">
        <title>Genome sequence of the cluster root forming white lupin.</title>
        <authorList>
            <person name="Hufnagel B."/>
            <person name="Marques A."/>
            <person name="Soriano A."/>
            <person name="Marques L."/>
            <person name="Divol F."/>
            <person name="Doumas P."/>
            <person name="Sallet E."/>
            <person name="Mancinotti D."/>
            <person name="Carrere S."/>
            <person name="Marande W."/>
            <person name="Arribat S."/>
            <person name="Keller J."/>
            <person name="Huneau C."/>
            <person name="Blein T."/>
            <person name="Aime D."/>
            <person name="Laguerre M."/>
            <person name="Taylor J."/>
            <person name="Schubert V."/>
            <person name="Nelson M."/>
            <person name="Geu-Flores F."/>
            <person name="Crespi M."/>
            <person name="Gallardo-Guerrero K."/>
            <person name="Delaux P.-M."/>
            <person name="Salse J."/>
            <person name="Berges H."/>
            <person name="Guyot R."/>
            <person name="Gouzy J."/>
            <person name="Peret B."/>
        </authorList>
    </citation>
    <scope>NUCLEOTIDE SEQUENCE [LARGE SCALE GENOMIC DNA]</scope>
    <source>
        <strain evidence="2">cv. Amiga</strain>
    </source>
</reference>
<gene>
    <name evidence="1" type="ORF">Lalb_Chr22g0359301</name>
</gene>